<feature type="compositionally biased region" description="Basic and acidic residues" evidence="1">
    <location>
        <begin position="1112"/>
        <end position="1126"/>
    </location>
</feature>
<evidence type="ECO:0000313" key="3">
    <source>
        <dbReference type="Proteomes" id="UP000214646"/>
    </source>
</evidence>
<organism evidence="2 3">
    <name type="scientific">Fimbriiglobus ruber</name>
    <dbReference type="NCBI Taxonomy" id="1908690"/>
    <lineage>
        <taxon>Bacteria</taxon>
        <taxon>Pseudomonadati</taxon>
        <taxon>Planctomycetota</taxon>
        <taxon>Planctomycetia</taxon>
        <taxon>Gemmatales</taxon>
        <taxon>Gemmataceae</taxon>
        <taxon>Fimbriiglobus</taxon>
    </lineage>
</organism>
<dbReference type="RefSeq" id="WP_088258205.1">
    <property type="nucleotide sequence ID" value="NZ_NIDE01000014.1"/>
</dbReference>
<sequence>MLERAIALMTRPLRRLVRVTHPIARRPAGLRMEALEDRLVPSAPAFDYRITNGAIGSVVTITGQSDSQTAVASTLDPTTGDALAHFGSPPDPNPGLFGQGYWNATVELPPGYEASHVYSPLLNTDGNIYDAETFADRPLPPLVVPPCINCGGPMPAEISPQPAAGNNSGQPSSQTYSDAGVRYSDGSVAYSASDLSSNTFGTPWGQGRSWASNPGYAIGQHNGPGWVDTTLPVLSRAGDQLYATGTGTQATAFQQVPYSTDSWAPTLSGGSSVTHDGATGEYALTDENGNQYGFYDSSSVTPVQYTNAGTGVWGTEDPPTFDRTAPMWSDGSSFTTDVTVSGGTAKKVSLYLLDWDNQGRSERIDVIDPATNTVLDSETVSGFAGGEYLSWNISGHVQFKITSLTGSSAVLSGVFFDPASGSGLFVGSDTTTQGAWQGAYGTDGYDVATVAPALPGYATVTTSASGPYVWAAGTTAWQALANPTPPPGYDRVGAYWESESQFTVDLNLTDTATHLVSLYFQDQDFSSLSQQVELVDPVTGDVIDTRTVTAPSNGGVYLSWNVAGPVQFRITLGAGSQALVSGVFLDAGTGTAGTFAGTDTTTKGSWRGAYGSQGYDLPSPTNPQLWESLPSYAQVQLVGITPPERQGQLKWYVDSTGQRTDVTGYSATGAPTTVTRSSGSTVETWQYTYGTTPATAALMQTATLTRSTDGGVTFQPVQTAEYRYYDFGSANGNAGDLEAVLIHDGDVTGPVVSTSYYRYDLGLGANGGLKLVVTGASFDSMAAAYGVTIDTVDSLTDAQVQVYADQYYQYDGSGRVTTAVVNQADGSATGQGTYTFSYVANPHRPDQAANVWATETIETLPSGTQNLLYSNGFGETMLMVTRDPATGQEWDAFTAFDSAGRVTLTADAAAVTGYDDTSDDLLRLTGGQYQYLSQTAGQITTYQYGTATTATETTPGDVAGYLKATHLSHGQCDLDPTPINSQQYYAHTADGTTIYPVATNTTYQTVPPATPAFTDDFSVAPGANWQFTVGGVAVDGRRAHSDGLGRVPGQGARDRAVVRRRPGDHGGRRGRRGHRERRVCRGRGADRPDHRVRVQPGVHRSEHRRVPGRRGRVGEQLHVRLDDRDGIPVPPAGDRDGSRDHPVGQRVGGRIAGADRVDVHANRVVERERGRPGRGRPPGRDRAGTVVYPGVGRVRPAGGRRPCVGPADRRVGARVGVFGRGVGRGKRGPQPDGRGPGVPVPGDGPRPRRVGGRPTDRGRRPGRLVGVGRRRPGRRVGPPRLDDRVRVQPAV</sequence>
<dbReference type="OrthoDB" id="180640at2"/>
<feature type="compositionally biased region" description="Basic residues" evidence="1">
    <location>
        <begin position="1101"/>
        <end position="1111"/>
    </location>
</feature>
<name>A0A225D9V2_9BACT</name>
<feature type="compositionally biased region" description="Basic and acidic residues" evidence="1">
    <location>
        <begin position="1083"/>
        <end position="1092"/>
    </location>
</feature>
<feature type="region of interest" description="Disordered" evidence="1">
    <location>
        <begin position="1059"/>
        <end position="1291"/>
    </location>
</feature>
<reference evidence="3" key="1">
    <citation type="submission" date="2017-06" db="EMBL/GenBank/DDBJ databases">
        <title>Genome analysis of Fimbriiglobus ruber SP5, the first member of the order Planctomycetales with confirmed chitinolytic capability.</title>
        <authorList>
            <person name="Ravin N.V."/>
            <person name="Rakitin A.L."/>
            <person name="Ivanova A.A."/>
            <person name="Beletsky A.V."/>
            <person name="Kulichevskaya I.S."/>
            <person name="Mardanov A.V."/>
            <person name="Dedysh S.N."/>
        </authorList>
    </citation>
    <scope>NUCLEOTIDE SEQUENCE [LARGE SCALE GENOMIC DNA]</scope>
    <source>
        <strain evidence="3">SP5</strain>
    </source>
</reference>
<dbReference type="Proteomes" id="UP000214646">
    <property type="component" value="Unassembled WGS sequence"/>
</dbReference>
<comment type="caution">
    <text evidence="2">The sequence shown here is derived from an EMBL/GenBank/DDBJ whole genome shotgun (WGS) entry which is preliminary data.</text>
</comment>
<proteinExistence type="predicted"/>
<feature type="compositionally biased region" description="Basic residues" evidence="1">
    <location>
        <begin position="1068"/>
        <end position="1081"/>
    </location>
</feature>
<keyword evidence="3" id="KW-1185">Reference proteome</keyword>
<feature type="compositionally biased region" description="Basic and acidic residues" evidence="1">
    <location>
        <begin position="1153"/>
        <end position="1171"/>
    </location>
</feature>
<feature type="compositionally biased region" description="Low complexity" evidence="1">
    <location>
        <begin position="1186"/>
        <end position="1206"/>
    </location>
</feature>
<feature type="compositionally biased region" description="Basic and acidic residues" evidence="1">
    <location>
        <begin position="1133"/>
        <end position="1143"/>
    </location>
</feature>
<gene>
    <name evidence="2" type="ORF">FRUB_07510</name>
</gene>
<feature type="compositionally biased region" description="Basic and acidic residues" evidence="1">
    <location>
        <begin position="1280"/>
        <end position="1291"/>
    </location>
</feature>
<dbReference type="EMBL" id="NIDE01000014">
    <property type="protein sequence ID" value="OWK38390.1"/>
    <property type="molecule type" value="Genomic_DNA"/>
</dbReference>
<feature type="region of interest" description="Disordered" evidence="1">
    <location>
        <begin position="158"/>
        <end position="180"/>
    </location>
</feature>
<feature type="compositionally biased region" description="Polar residues" evidence="1">
    <location>
        <begin position="164"/>
        <end position="177"/>
    </location>
</feature>
<evidence type="ECO:0000256" key="1">
    <source>
        <dbReference type="SAM" id="MobiDB-lite"/>
    </source>
</evidence>
<accession>A0A225D9V2</accession>
<protein>
    <submittedName>
        <fullName evidence="2">Uncharacterized protein</fullName>
    </submittedName>
</protein>
<evidence type="ECO:0000313" key="2">
    <source>
        <dbReference type="EMBL" id="OWK38390.1"/>
    </source>
</evidence>